<comment type="caution">
    <text evidence="5">The sequence shown here is derived from an EMBL/GenBank/DDBJ whole genome shotgun (WGS) entry which is preliminary data.</text>
</comment>
<feature type="chain" id="PRO_5036230883" evidence="1">
    <location>
        <begin position="22"/>
        <end position="165"/>
    </location>
</feature>
<evidence type="ECO:0000313" key="8">
    <source>
        <dbReference type="EMBL" id="CAF3873898.1"/>
    </source>
</evidence>
<keyword evidence="13" id="KW-1185">Reference proteome</keyword>
<evidence type="ECO:0000313" key="7">
    <source>
        <dbReference type="EMBL" id="CAF3837663.1"/>
    </source>
</evidence>
<proteinExistence type="predicted"/>
<dbReference type="Proteomes" id="UP000681967">
    <property type="component" value="Unassembled WGS sequence"/>
</dbReference>
<sequence>MFSIVSILSLTLFCFIKVSWASECESYANVWTYYPCSFIVSSRSLNCQYVSINSSIDQCTNREMTFFWHFPYGNMTITLHSHKNRSFLLRLPKILLTRNKLIKNVYHIVNNKTLEERLIHNNENAILTLHSDKYNQCSLKFETANSYIVDYGTFIQMEIHTTDEK</sequence>
<dbReference type="EMBL" id="CAJOBJ010000676">
    <property type="protein sequence ID" value="CAF3837663.1"/>
    <property type="molecule type" value="Genomic_DNA"/>
</dbReference>
<dbReference type="Proteomes" id="UP000663834">
    <property type="component" value="Unassembled WGS sequence"/>
</dbReference>
<evidence type="ECO:0000313" key="11">
    <source>
        <dbReference type="EMBL" id="CAF4240046.1"/>
    </source>
</evidence>
<dbReference type="EMBL" id="CAJOBG010000922">
    <property type="protein sequence ID" value="CAF3873898.1"/>
    <property type="molecule type" value="Genomic_DNA"/>
</dbReference>
<dbReference type="OrthoDB" id="9975664at2759"/>
<evidence type="ECO:0000313" key="2">
    <source>
        <dbReference type="EMBL" id="CAF1623138.1"/>
    </source>
</evidence>
<reference evidence="5" key="1">
    <citation type="submission" date="2021-02" db="EMBL/GenBank/DDBJ databases">
        <authorList>
            <person name="Nowell W R."/>
        </authorList>
    </citation>
    <scope>NUCLEOTIDE SEQUENCE</scope>
</reference>
<dbReference type="Proteomes" id="UP000663856">
    <property type="component" value="Unassembled WGS sequence"/>
</dbReference>
<evidence type="ECO:0000313" key="4">
    <source>
        <dbReference type="EMBL" id="CAF2033080.1"/>
    </source>
</evidence>
<evidence type="ECO:0000256" key="1">
    <source>
        <dbReference type="SAM" id="SignalP"/>
    </source>
</evidence>
<evidence type="ECO:0000313" key="5">
    <source>
        <dbReference type="EMBL" id="CAF2145844.1"/>
    </source>
</evidence>
<gene>
    <name evidence="9" type="ORF">BYL167_LOCUS8804</name>
    <name evidence="2" type="ORF">CJN711_LOCUS38281</name>
    <name evidence="7" type="ORF">GIL414_LOCUS3191</name>
    <name evidence="3" type="ORF">KQP761_LOCUS28983</name>
    <name evidence="4" type="ORF">MBJ925_LOCUS10183</name>
    <name evidence="8" type="ORF">OVN521_LOCUS8083</name>
    <name evidence="11" type="ORF">SMN809_LOCUS23529</name>
    <name evidence="10" type="ORF">UXM345_LOCUS12311</name>
    <name evidence="5" type="ORF">WKI299_LOCUS29274</name>
    <name evidence="6" type="ORF">XDN619_LOCUS33254</name>
</gene>
<evidence type="ECO:0000313" key="6">
    <source>
        <dbReference type="EMBL" id="CAF2210186.1"/>
    </source>
</evidence>
<organism evidence="5 12">
    <name type="scientific">Rotaria magnacalcarata</name>
    <dbReference type="NCBI Taxonomy" id="392030"/>
    <lineage>
        <taxon>Eukaryota</taxon>
        <taxon>Metazoa</taxon>
        <taxon>Spiralia</taxon>
        <taxon>Gnathifera</taxon>
        <taxon>Rotifera</taxon>
        <taxon>Eurotatoria</taxon>
        <taxon>Bdelloidea</taxon>
        <taxon>Philodinida</taxon>
        <taxon>Philodinidae</taxon>
        <taxon>Rotaria</taxon>
    </lineage>
</organism>
<dbReference type="EMBL" id="CAJNRG010016795">
    <property type="protein sequence ID" value="CAF2210186.1"/>
    <property type="molecule type" value="Genomic_DNA"/>
</dbReference>
<protein>
    <submittedName>
        <fullName evidence="5">Uncharacterized protein</fullName>
    </submittedName>
</protein>
<dbReference type="Proteomes" id="UP000663855">
    <property type="component" value="Unassembled WGS sequence"/>
</dbReference>
<dbReference type="Proteomes" id="UP000663887">
    <property type="component" value="Unassembled WGS sequence"/>
</dbReference>
<keyword evidence="1" id="KW-0732">Signal</keyword>
<dbReference type="Proteomes" id="UP000676336">
    <property type="component" value="Unassembled WGS sequence"/>
</dbReference>
<feature type="signal peptide" evidence="1">
    <location>
        <begin position="1"/>
        <end position="21"/>
    </location>
</feature>
<dbReference type="Proteomes" id="UP000663842">
    <property type="component" value="Unassembled WGS sequence"/>
</dbReference>
<dbReference type="EMBL" id="CAJNOV010018657">
    <property type="protein sequence ID" value="CAF1623138.1"/>
    <property type="molecule type" value="Genomic_DNA"/>
</dbReference>
<name>A0A816XER6_9BILA</name>
<dbReference type="EMBL" id="CAJOBI010025081">
    <property type="protein sequence ID" value="CAF4240046.1"/>
    <property type="molecule type" value="Genomic_DNA"/>
</dbReference>
<evidence type="ECO:0000313" key="13">
    <source>
        <dbReference type="Proteomes" id="UP000663866"/>
    </source>
</evidence>
<dbReference type="Proteomes" id="UP000681720">
    <property type="component" value="Unassembled WGS sequence"/>
</dbReference>
<dbReference type="EMBL" id="CAJNRE010004155">
    <property type="protein sequence ID" value="CAF2033080.1"/>
    <property type="molecule type" value="Genomic_DNA"/>
</dbReference>
<dbReference type="EMBL" id="CAJOBH010002457">
    <property type="protein sequence ID" value="CAF3907538.1"/>
    <property type="molecule type" value="Genomic_DNA"/>
</dbReference>
<dbReference type="Proteomes" id="UP000663824">
    <property type="component" value="Unassembled WGS sequence"/>
</dbReference>
<accession>A0A816XER6</accession>
<dbReference type="EMBL" id="CAJNRF010013047">
    <property type="protein sequence ID" value="CAF2145844.1"/>
    <property type="molecule type" value="Genomic_DNA"/>
</dbReference>
<evidence type="ECO:0000313" key="9">
    <source>
        <dbReference type="EMBL" id="CAF3907538.1"/>
    </source>
</evidence>
<dbReference type="EMBL" id="CAJNOW010015867">
    <property type="protein sequence ID" value="CAF1645841.1"/>
    <property type="molecule type" value="Genomic_DNA"/>
</dbReference>
<dbReference type="AlphaFoldDB" id="A0A816XER6"/>
<evidence type="ECO:0000313" key="12">
    <source>
        <dbReference type="Proteomes" id="UP000663856"/>
    </source>
</evidence>
<dbReference type="Proteomes" id="UP000663866">
    <property type="component" value="Unassembled WGS sequence"/>
</dbReference>
<evidence type="ECO:0000313" key="10">
    <source>
        <dbReference type="EMBL" id="CAF3933051.1"/>
    </source>
</evidence>
<evidence type="ECO:0000313" key="3">
    <source>
        <dbReference type="EMBL" id="CAF1645841.1"/>
    </source>
</evidence>
<dbReference type="EMBL" id="CAJOBF010001276">
    <property type="protein sequence ID" value="CAF3933051.1"/>
    <property type="molecule type" value="Genomic_DNA"/>
</dbReference>